<dbReference type="InterPro" id="IPR019734">
    <property type="entry name" value="TPR_rpt"/>
</dbReference>
<keyword evidence="4" id="KW-0328">Glycosyltransferase</keyword>
<dbReference type="Gene3D" id="3.40.50.11380">
    <property type="match status" value="1"/>
</dbReference>
<dbReference type="AlphaFoldDB" id="A0A0B4XT17"/>
<name>A0A0B4XT17_9GAMM</name>
<dbReference type="Gene3D" id="1.25.40.10">
    <property type="entry name" value="Tetratricopeptide repeat domain"/>
    <property type="match status" value="2"/>
</dbReference>
<evidence type="ECO:0000256" key="6">
    <source>
        <dbReference type="ARBA" id="ARBA00022737"/>
    </source>
</evidence>
<accession>A0A0B4XT17</accession>
<dbReference type="SUPFAM" id="SSF48452">
    <property type="entry name" value="TPR-like"/>
    <property type="match status" value="1"/>
</dbReference>
<dbReference type="STRING" id="391936.S7S_17190"/>
<dbReference type="PROSITE" id="PS50293">
    <property type="entry name" value="TPR_REGION"/>
    <property type="match status" value="1"/>
</dbReference>
<sequence length="692" mass="77443">MAQHPLLQAALRAQQQGQPQQAATLYQRLLREQPGHPEGTLHYALLHAQSGQPAAALALLDPLAERFPEVPAVHINRAEILRRLGRFEEAIACLRTLIHQMPDQPLIRFNLALALRGAGHLDDAIREYQAVLQQKPDYADAWYNLGNTQLEAGHNDDALRSYEEALSLTPVAQQPRVLNNLGSTLIYQRRYGDAEAPLRRAIDIAPGYAEAHLNLGVTRERLGQIAEAATHFRRVATLQPAHWWHALRADILCPEVFPTSAAIDHWRQGFADTIARWREQPGQLDPAQLQHSGVEPPPTLMYQGREDRALKSAYADMLAPRLPAFEPPAARTGVDRYRIGFFVNHGHEAIFARSMLGIFQRLDRQRFEIVVAVTQPALQHTRTLLPIEDLCWLPLSTVVNQAAAQLRAAQLDLLYHWETGSDSGNYFMPWFRTAPMQCTSWGWPLTTGIPAMDYFLSSALVEPQDAQRLYREKLLCMPSNLFTWAEPPALPARAATRSDFGFSERDHLYLCHQNPRKIHPDFDGLAAAILQRDPHARLLLIGSPTGSETAPLRARLQHHLGPLAERVHILPRMPREQYLSLVSLVDVALDPPHYTGANTSFDALGLGVPVVTLQSTLLRGNFTCGLYQQLGNTALVAHDAAHYIESALLLGGDLALRQHWRDTLLSGGERLFRDERAVSELETALLTMLAQR</sequence>
<organism evidence="10 11">
    <name type="scientific">Isoalcanivorax pacificus W11-5</name>
    <dbReference type="NCBI Taxonomy" id="391936"/>
    <lineage>
        <taxon>Bacteria</taxon>
        <taxon>Pseudomonadati</taxon>
        <taxon>Pseudomonadota</taxon>
        <taxon>Gammaproteobacteria</taxon>
        <taxon>Oceanospirillales</taxon>
        <taxon>Alcanivoracaceae</taxon>
        <taxon>Isoalcanivorax</taxon>
    </lineage>
</organism>
<keyword evidence="11" id="KW-1185">Reference proteome</keyword>
<evidence type="ECO:0000313" key="11">
    <source>
        <dbReference type="Proteomes" id="UP000006764"/>
    </source>
</evidence>
<evidence type="ECO:0000256" key="5">
    <source>
        <dbReference type="ARBA" id="ARBA00022679"/>
    </source>
</evidence>
<dbReference type="Proteomes" id="UP000006764">
    <property type="component" value="Chromosome"/>
</dbReference>
<dbReference type="SUPFAM" id="SSF53756">
    <property type="entry name" value="UDP-Glycosyltransferase/glycogen phosphorylase"/>
    <property type="match status" value="1"/>
</dbReference>
<dbReference type="PANTHER" id="PTHR44835:SF1">
    <property type="entry name" value="PROTEIN O-GLCNAC TRANSFERASE"/>
    <property type="match status" value="1"/>
</dbReference>
<evidence type="ECO:0000256" key="1">
    <source>
        <dbReference type="ARBA" id="ARBA00004922"/>
    </source>
</evidence>
<comment type="similarity">
    <text evidence="2">Belongs to the glycosyltransferase 41 family. O-GlcNAc transferase subfamily.</text>
</comment>
<keyword evidence="7 8" id="KW-0802">TPR repeat</keyword>
<dbReference type="SMART" id="SM00028">
    <property type="entry name" value="TPR"/>
    <property type="match status" value="5"/>
</dbReference>
<keyword evidence="5 10" id="KW-0808">Transferase</keyword>
<protein>
    <recommendedName>
        <fullName evidence="3">protein O-GlcNAc transferase</fullName>
        <ecNumber evidence="3">2.4.1.255</ecNumber>
    </recommendedName>
</protein>
<evidence type="ECO:0000313" key="10">
    <source>
        <dbReference type="EMBL" id="AJD49850.1"/>
    </source>
</evidence>
<dbReference type="GO" id="GO:0097363">
    <property type="term" value="F:protein O-acetylglucosaminyltransferase activity"/>
    <property type="evidence" value="ECO:0007669"/>
    <property type="project" value="UniProtKB-EC"/>
</dbReference>
<comment type="pathway">
    <text evidence="1">Protein modification; protein glycosylation.</text>
</comment>
<dbReference type="PANTHER" id="PTHR44835">
    <property type="entry name" value="UDP-N-ACETYLGLUCOSAMINE--PEPTIDE N-ACETYLGLUCOSAMINYLTRANSFERASE SPINDLY-RELATED"/>
    <property type="match status" value="1"/>
</dbReference>
<evidence type="ECO:0000256" key="2">
    <source>
        <dbReference type="ARBA" id="ARBA00005386"/>
    </source>
</evidence>
<feature type="domain" description="O-GlcNAc transferase C-terminal" evidence="9">
    <location>
        <begin position="495"/>
        <end position="663"/>
    </location>
</feature>
<gene>
    <name evidence="10" type="ORF">S7S_17190</name>
</gene>
<dbReference type="Pfam" id="PF13844">
    <property type="entry name" value="Glyco_transf_41"/>
    <property type="match status" value="1"/>
</dbReference>
<evidence type="ECO:0000259" key="9">
    <source>
        <dbReference type="Pfam" id="PF13844"/>
    </source>
</evidence>
<feature type="repeat" description="TPR" evidence="8">
    <location>
        <begin position="209"/>
        <end position="242"/>
    </location>
</feature>
<dbReference type="EC" id="2.4.1.255" evidence="3"/>
<dbReference type="InterPro" id="IPR011990">
    <property type="entry name" value="TPR-like_helical_dom_sf"/>
</dbReference>
<dbReference type="Pfam" id="PF13432">
    <property type="entry name" value="TPR_16"/>
    <property type="match status" value="2"/>
</dbReference>
<evidence type="ECO:0000256" key="4">
    <source>
        <dbReference type="ARBA" id="ARBA00022676"/>
    </source>
</evidence>
<dbReference type="EMBL" id="CP004387">
    <property type="protein sequence ID" value="AJD49850.1"/>
    <property type="molecule type" value="Genomic_DNA"/>
</dbReference>
<dbReference type="InterPro" id="IPR051939">
    <property type="entry name" value="Glycosyltr_41/O-GlcNAc_trsf"/>
</dbReference>
<dbReference type="OrthoDB" id="146908at2"/>
<dbReference type="HOGENOM" id="CLU_001721_3_1_6"/>
<proteinExistence type="inferred from homology"/>
<dbReference type="Pfam" id="PF14559">
    <property type="entry name" value="TPR_19"/>
    <property type="match status" value="1"/>
</dbReference>
<dbReference type="InterPro" id="IPR029489">
    <property type="entry name" value="OGT/SEC/SPY_C"/>
</dbReference>
<feature type="repeat" description="TPR" evidence="8">
    <location>
        <begin position="139"/>
        <end position="172"/>
    </location>
</feature>
<keyword evidence="6" id="KW-0677">Repeat</keyword>
<dbReference type="Gene3D" id="3.40.50.2000">
    <property type="entry name" value="Glycogen Phosphorylase B"/>
    <property type="match status" value="1"/>
</dbReference>
<dbReference type="RefSeq" id="WP_008734951.1">
    <property type="nucleotide sequence ID" value="NZ_CP004387.1"/>
</dbReference>
<evidence type="ECO:0000256" key="7">
    <source>
        <dbReference type="ARBA" id="ARBA00022803"/>
    </source>
</evidence>
<evidence type="ECO:0000256" key="3">
    <source>
        <dbReference type="ARBA" id="ARBA00011970"/>
    </source>
</evidence>
<dbReference type="PROSITE" id="PS50005">
    <property type="entry name" value="TPR"/>
    <property type="match status" value="2"/>
</dbReference>
<dbReference type="KEGG" id="apac:S7S_17190"/>
<reference evidence="10 11" key="1">
    <citation type="journal article" date="2012" name="J. Bacteriol.">
        <title>Genome sequence of an alkane-degrading bacterium, Alcanivorax pacificus type strain W11-5, isolated from deep sea sediment.</title>
        <authorList>
            <person name="Lai Q."/>
            <person name="Shao Z."/>
        </authorList>
    </citation>
    <scope>NUCLEOTIDE SEQUENCE [LARGE SCALE GENOMIC DNA]</scope>
    <source>
        <strain evidence="10 11">W11-5</strain>
    </source>
</reference>
<evidence type="ECO:0000256" key="8">
    <source>
        <dbReference type="PROSITE-ProRule" id="PRU00339"/>
    </source>
</evidence>